<comment type="caution">
    <text evidence="1">Lacks conserved residue(s) required for the propagation of feature annotation.</text>
</comment>
<comment type="caution">
    <text evidence="3">The sequence shown here is derived from an EMBL/GenBank/DDBJ whole genome shotgun (WGS) entry which is preliminary data.</text>
</comment>
<evidence type="ECO:0000256" key="1">
    <source>
        <dbReference type="PROSITE-ProRule" id="PRU00169"/>
    </source>
</evidence>
<dbReference type="InterPro" id="IPR011006">
    <property type="entry name" value="CheY-like_superfamily"/>
</dbReference>
<dbReference type="EMBL" id="MDHN01000045">
    <property type="protein sequence ID" value="OFC68709.1"/>
    <property type="molecule type" value="Genomic_DNA"/>
</dbReference>
<dbReference type="SMART" id="SM00448">
    <property type="entry name" value="REC"/>
    <property type="match status" value="1"/>
</dbReference>
<name>A0A1E7Z584_9ALTE</name>
<proteinExistence type="predicted"/>
<gene>
    <name evidence="3" type="ORF">BFC18_01255</name>
</gene>
<dbReference type="STRING" id="1656094.BFC18_01255"/>
<dbReference type="InterPro" id="IPR001789">
    <property type="entry name" value="Sig_transdc_resp-reg_receiver"/>
</dbReference>
<dbReference type="RefSeq" id="WP_139139064.1">
    <property type="nucleotide sequence ID" value="NZ_MDHN01000045.1"/>
</dbReference>
<dbReference type="Proteomes" id="UP000175691">
    <property type="component" value="Unassembled WGS sequence"/>
</dbReference>
<evidence type="ECO:0000313" key="4">
    <source>
        <dbReference type="Proteomes" id="UP000175691"/>
    </source>
</evidence>
<reference evidence="3 4" key="1">
    <citation type="submission" date="2016-08" db="EMBL/GenBank/DDBJ databases">
        <authorList>
            <person name="Seilhamer J.J."/>
        </authorList>
    </citation>
    <scope>NUCLEOTIDE SEQUENCE [LARGE SCALE GENOMIC DNA]</scope>
    <source>
        <strain evidence="3 4">KCTC 42603</strain>
    </source>
</reference>
<feature type="domain" description="Response regulatory" evidence="2">
    <location>
        <begin position="2"/>
        <end position="117"/>
    </location>
</feature>
<dbReference type="Gene3D" id="3.40.50.2300">
    <property type="match status" value="1"/>
</dbReference>
<dbReference type="PROSITE" id="PS50110">
    <property type="entry name" value="RESPONSE_REGULATORY"/>
    <property type="match status" value="1"/>
</dbReference>
<organism evidence="3 4">
    <name type="scientific">Alteromonas confluentis</name>
    <dbReference type="NCBI Taxonomy" id="1656094"/>
    <lineage>
        <taxon>Bacteria</taxon>
        <taxon>Pseudomonadati</taxon>
        <taxon>Pseudomonadota</taxon>
        <taxon>Gammaproteobacteria</taxon>
        <taxon>Alteromonadales</taxon>
        <taxon>Alteromonadaceae</taxon>
        <taxon>Alteromonas/Salinimonas group</taxon>
        <taxon>Alteromonas</taxon>
    </lineage>
</organism>
<dbReference type="SUPFAM" id="SSF52172">
    <property type="entry name" value="CheY-like"/>
    <property type="match status" value="1"/>
</dbReference>
<evidence type="ECO:0000259" key="2">
    <source>
        <dbReference type="PROSITE" id="PS50110"/>
    </source>
</evidence>
<dbReference type="GO" id="GO:0000160">
    <property type="term" value="P:phosphorelay signal transduction system"/>
    <property type="evidence" value="ECO:0007669"/>
    <property type="project" value="InterPro"/>
</dbReference>
<dbReference type="OrthoDB" id="5696993at2"/>
<evidence type="ECO:0000313" key="3">
    <source>
        <dbReference type="EMBL" id="OFC68709.1"/>
    </source>
</evidence>
<keyword evidence="4" id="KW-1185">Reference proteome</keyword>
<sequence length="387" mass="43236">MNLLVVEPDEIQAEIHQLSLSDIFTVDIANSFAQAKSMLEQKSYLIVVSEWEIGGEVAACLVPEKSDPDTITTPAVVVVSHIKDEEVMVDAYKQGAAYYFTKPYNVVPLHETLVAIQSQSETLKRLKLSNEQTELASRQAVNQAALYSMGMGLLSHLNEAEDVSDIARITLSALKERGIYACLEFRHQNRPLYFDNRAEGCDETTVKVFTTLRKQGPVFCFGERVMFNAEHVSLLVKQVASAELVSQSLLIDLGTKLLPALNMCFLAWMQEHALKESNHDIVQMKNHLHDAFLSSRAGSLALSEAVASKVFENPSFSELKPNLRKDLVEIVQQELKTSNTEDAFINLESLAAGIIGRMETRLRAFSIHPRDFGHTEIDDELSGLEYF</sequence>
<protein>
    <recommendedName>
        <fullName evidence="2">Response regulatory domain-containing protein</fullName>
    </recommendedName>
</protein>
<accession>A0A1E7Z584</accession>
<dbReference type="CDD" id="cd00156">
    <property type="entry name" value="REC"/>
    <property type="match status" value="1"/>
</dbReference>
<dbReference type="AlphaFoldDB" id="A0A1E7Z584"/>